<evidence type="ECO:0000256" key="4">
    <source>
        <dbReference type="ARBA" id="ARBA00022679"/>
    </source>
</evidence>
<dbReference type="RefSeq" id="WP_068667666.1">
    <property type="nucleotide sequence ID" value="NZ_LYPB01000077.1"/>
</dbReference>
<dbReference type="Pfam" id="PF02518">
    <property type="entry name" value="HATPase_c"/>
    <property type="match status" value="1"/>
</dbReference>
<dbReference type="PANTHER" id="PTHR40448:SF1">
    <property type="entry name" value="TWO-COMPONENT SENSOR HISTIDINE KINASE"/>
    <property type="match status" value="1"/>
</dbReference>
<dbReference type="PANTHER" id="PTHR40448">
    <property type="entry name" value="TWO-COMPONENT SENSOR HISTIDINE KINASE"/>
    <property type="match status" value="1"/>
</dbReference>
<keyword evidence="3" id="KW-0597">Phosphoprotein</keyword>
<evidence type="ECO:0000256" key="1">
    <source>
        <dbReference type="ARBA" id="ARBA00000085"/>
    </source>
</evidence>
<dbReference type="InterPro" id="IPR016120">
    <property type="entry name" value="Sig_transdc_His_kin_SpoOB"/>
</dbReference>
<dbReference type="SMART" id="SM00387">
    <property type="entry name" value="HATPase_c"/>
    <property type="match status" value="1"/>
</dbReference>
<comment type="catalytic activity">
    <reaction evidence="1">
        <text>ATP + protein L-histidine = ADP + protein N-phospho-L-histidine.</text>
        <dbReference type="EC" id="2.7.13.3"/>
    </reaction>
</comment>
<dbReference type="InterPro" id="IPR003594">
    <property type="entry name" value="HATPase_dom"/>
</dbReference>
<keyword evidence="12" id="KW-1185">Reference proteome</keyword>
<dbReference type="InterPro" id="IPR005467">
    <property type="entry name" value="His_kinase_dom"/>
</dbReference>
<keyword evidence="9" id="KW-0472">Membrane</keyword>
<dbReference type="InterPro" id="IPR004358">
    <property type="entry name" value="Sig_transdc_His_kin-like_C"/>
</dbReference>
<sequence length="574" mass="64498">MKRLWASLLILLILLISGINMTYYYSTKNALVKEQEEKVSTIVNSITVAIQNSNTGEQLFEDMIGINLRSASIAAQYALPADIEKVQNEKLVEIKEKLMIDGITLLKRVDDDIIGYRSSDPKEIGMSTKGWTFGWFHAFNQLLDHHNAQVGANLTFGQFLPHYWSGPFDTSSTNTTNIDKWGYYNDGGTNYIIDPYVHDKHLLEFRETTGVDSTIKQVVEKNKWIVEIGVLNPELIGGLITPTTEAWYQERKVLYGQYSYPDDNEKNISLDGIKDGKVKNSFSVIDGKEIMRTYVPLKNIALGAYHSDLLICIVTDYKKIKDALLKQQLKLLIIIAVVTTISLIVIILINRMVKRSKELAVFNVQEVYTGNIDTLFNSIKEQRHDFNNHVSTIQSLMELGKINDLKAYTSEIIGETVAMNAIINIDNPAICAIVQAKAAQAADKNIVFEHNLFNMAELNNSAMKSSDIVKIISNLLDNAFEATIVDAEDQEKMVHIQGSIHGRQLDMSIYNTGKPIPDEIKDKIFDYGFSTKVSTGKNSGLGLAIVKKLVDKYNGNIKVVNKNEGIQFTMQLHI</sequence>
<keyword evidence="8" id="KW-0902">Two-component regulatory system</keyword>
<dbReference type="InterPro" id="IPR036890">
    <property type="entry name" value="HATPase_C_sf"/>
</dbReference>
<proteinExistence type="predicted"/>
<dbReference type="Proteomes" id="UP000078454">
    <property type="component" value="Unassembled WGS sequence"/>
</dbReference>
<evidence type="ECO:0000313" key="12">
    <source>
        <dbReference type="Proteomes" id="UP000078454"/>
    </source>
</evidence>
<reference evidence="11 12" key="1">
    <citation type="submission" date="2016-05" db="EMBL/GenBank/DDBJ databases">
        <title>Paenibacillus sp. 1ZS3-15 nov., isolated from the rhizosphere soil.</title>
        <authorList>
            <person name="Zhang X.X."/>
            <person name="Zhang J."/>
        </authorList>
    </citation>
    <scope>NUCLEOTIDE SEQUENCE [LARGE SCALE GENOMIC DNA]</scope>
    <source>
        <strain evidence="11 12">1ZS3-15</strain>
    </source>
</reference>
<evidence type="ECO:0000259" key="10">
    <source>
        <dbReference type="PROSITE" id="PS50109"/>
    </source>
</evidence>
<evidence type="ECO:0000256" key="7">
    <source>
        <dbReference type="ARBA" id="ARBA00022840"/>
    </source>
</evidence>
<organism evidence="11 12">
    <name type="scientific">Paenibacillus oryzisoli</name>
    <dbReference type="NCBI Taxonomy" id="1850517"/>
    <lineage>
        <taxon>Bacteria</taxon>
        <taxon>Bacillati</taxon>
        <taxon>Bacillota</taxon>
        <taxon>Bacilli</taxon>
        <taxon>Bacillales</taxon>
        <taxon>Paenibacillaceae</taxon>
        <taxon>Paenibacillus</taxon>
    </lineage>
</organism>
<dbReference type="Gene3D" id="1.10.287.130">
    <property type="match status" value="1"/>
</dbReference>
<keyword evidence="5" id="KW-0547">Nucleotide-binding</keyword>
<keyword evidence="7" id="KW-0067">ATP-binding</keyword>
<evidence type="ECO:0000256" key="5">
    <source>
        <dbReference type="ARBA" id="ARBA00022741"/>
    </source>
</evidence>
<evidence type="ECO:0000256" key="6">
    <source>
        <dbReference type="ARBA" id="ARBA00022777"/>
    </source>
</evidence>
<dbReference type="InterPro" id="IPR039506">
    <property type="entry name" value="SPOB_a"/>
</dbReference>
<dbReference type="SUPFAM" id="SSF55874">
    <property type="entry name" value="ATPase domain of HSP90 chaperone/DNA topoisomerase II/histidine kinase"/>
    <property type="match status" value="1"/>
</dbReference>
<feature type="domain" description="Histidine kinase" evidence="10">
    <location>
        <begin position="468"/>
        <end position="574"/>
    </location>
</feature>
<comment type="caution">
    <text evidence="11">The sequence shown here is derived from an EMBL/GenBank/DDBJ whole genome shotgun (WGS) entry which is preliminary data.</text>
</comment>
<gene>
    <name evidence="11" type="ORF">A8708_05600</name>
</gene>
<evidence type="ECO:0000256" key="8">
    <source>
        <dbReference type="ARBA" id="ARBA00023012"/>
    </source>
</evidence>
<accession>A0A198A4J1</accession>
<evidence type="ECO:0000256" key="9">
    <source>
        <dbReference type="SAM" id="Phobius"/>
    </source>
</evidence>
<evidence type="ECO:0000256" key="3">
    <source>
        <dbReference type="ARBA" id="ARBA00022553"/>
    </source>
</evidence>
<dbReference type="GO" id="GO:0042802">
    <property type="term" value="F:identical protein binding"/>
    <property type="evidence" value="ECO:0007669"/>
    <property type="project" value="TreeGrafter"/>
</dbReference>
<dbReference type="PRINTS" id="PR00344">
    <property type="entry name" value="BCTRLSENSOR"/>
</dbReference>
<keyword evidence="4" id="KW-0808">Transferase</keyword>
<dbReference type="PROSITE" id="PS50109">
    <property type="entry name" value="HIS_KIN"/>
    <property type="match status" value="1"/>
</dbReference>
<dbReference type="OrthoDB" id="1634477at2"/>
<dbReference type="Pfam" id="PF14689">
    <property type="entry name" value="SPOB_a"/>
    <property type="match status" value="1"/>
</dbReference>
<evidence type="ECO:0000256" key="2">
    <source>
        <dbReference type="ARBA" id="ARBA00012438"/>
    </source>
</evidence>
<dbReference type="Gene3D" id="3.30.565.10">
    <property type="entry name" value="Histidine kinase-like ATPase, C-terminal domain"/>
    <property type="match status" value="1"/>
</dbReference>
<dbReference type="AlphaFoldDB" id="A0A198A4J1"/>
<keyword evidence="6" id="KW-0418">Kinase</keyword>
<keyword evidence="9" id="KW-1133">Transmembrane helix</keyword>
<evidence type="ECO:0000313" key="11">
    <source>
        <dbReference type="EMBL" id="OAS16052.1"/>
    </source>
</evidence>
<dbReference type="SUPFAM" id="SSF55890">
    <property type="entry name" value="Sporulation response regulatory protein Spo0B"/>
    <property type="match status" value="1"/>
</dbReference>
<protein>
    <recommendedName>
        <fullName evidence="2">histidine kinase</fullName>
        <ecNumber evidence="2">2.7.13.3</ecNumber>
    </recommendedName>
</protein>
<dbReference type="GO" id="GO:0005524">
    <property type="term" value="F:ATP binding"/>
    <property type="evidence" value="ECO:0007669"/>
    <property type="project" value="UniProtKB-KW"/>
</dbReference>
<keyword evidence="9" id="KW-0812">Transmembrane</keyword>
<dbReference type="STRING" id="1850517.A8708_05600"/>
<dbReference type="GO" id="GO:0000155">
    <property type="term" value="F:phosphorelay sensor kinase activity"/>
    <property type="evidence" value="ECO:0007669"/>
    <property type="project" value="InterPro"/>
</dbReference>
<feature type="transmembrane region" description="Helical" evidence="9">
    <location>
        <begin position="329"/>
        <end position="349"/>
    </location>
</feature>
<name>A0A198A4J1_9BACL</name>
<dbReference type="EMBL" id="LYPB01000077">
    <property type="protein sequence ID" value="OAS16052.1"/>
    <property type="molecule type" value="Genomic_DNA"/>
</dbReference>
<dbReference type="EC" id="2.7.13.3" evidence="2"/>